<evidence type="ECO:0000256" key="1">
    <source>
        <dbReference type="SAM" id="MobiDB-lite"/>
    </source>
</evidence>
<evidence type="ECO:0000313" key="4">
    <source>
        <dbReference type="Proteomes" id="UP000022082"/>
    </source>
</evidence>
<sequence>MKKKFDFSAEMAEAESIKSNPKNEYQEEENRLLDINAQELVKLNDNVFKLRTDVKNLSDSIRECKPIISEEMQKMAVEFGARLLCDFLSQIESKCKEAERRIKKADNAIHIPATTFYITIIILVALSSFFVSMIVANAEILHSALIWKAVVIYILIAILGIAMAIIVPKILDKWT</sequence>
<evidence type="ECO:0000313" key="3">
    <source>
        <dbReference type="EMBL" id="EXZ29646.1"/>
    </source>
</evidence>
<keyword evidence="2 3" id="KW-0812">Transmembrane</keyword>
<dbReference type="Proteomes" id="UP000022082">
    <property type="component" value="Unassembled WGS sequence"/>
</dbReference>
<dbReference type="GeneID" id="86050055"/>
<keyword evidence="2" id="KW-1133">Transmembrane helix</keyword>
<dbReference type="AlphaFoldDB" id="A0A016AMU2"/>
<feature type="transmembrane region" description="Helical" evidence="2">
    <location>
        <begin position="109"/>
        <end position="134"/>
    </location>
</feature>
<organism evidence="3 4">
    <name type="scientific">Bacteroides fragilis str. S36L11</name>
    <dbReference type="NCBI Taxonomy" id="1339327"/>
    <lineage>
        <taxon>Bacteria</taxon>
        <taxon>Pseudomonadati</taxon>
        <taxon>Bacteroidota</taxon>
        <taxon>Bacteroidia</taxon>
        <taxon>Bacteroidales</taxon>
        <taxon>Bacteroidaceae</taxon>
        <taxon>Bacteroides</taxon>
    </lineage>
</organism>
<evidence type="ECO:0000256" key="2">
    <source>
        <dbReference type="SAM" id="Phobius"/>
    </source>
</evidence>
<reference evidence="3 4" key="1">
    <citation type="submission" date="2014-02" db="EMBL/GenBank/DDBJ databases">
        <authorList>
            <person name="Sears C."/>
            <person name="Carroll K."/>
            <person name="Sack B.R."/>
            <person name="Qadri F."/>
            <person name="Myers L.L."/>
            <person name="Chung G.-T."/>
            <person name="Escheverria P."/>
            <person name="Fraser C.M."/>
            <person name="Sadzewicz L."/>
            <person name="Shefchek K.A."/>
            <person name="Tallon L."/>
            <person name="Das S.P."/>
            <person name="Daugherty S."/>
            <person name="Mongodin E.F."/>
        </authorList>
    </citation>
    <scope>NUCLEOTIDE SEQUENCE [LARGE SCALE GENOMIC DNA]</scope>
    <source>
        <strain evidence="3 4">S36L11</strain>
    </source>
</reference>
<protein>
    <submittedName>
        <fullName evidence="3">Putative transmembrane protein</fullName>
    </submittedName>
</protein>
<proteinExistence type="predicted"/>
<dbReference type="RefSeq" id="WP_005864323.1">
    <property type="nucleotide sequence ID" value="NZ_JGDJ01000154.1"/>
</dbReference>
<name>A0A016AMU2_BACFG</name>
<dbReference type="EMBL" id="JGDJ01000154">
    <property type="protein sequence ID" value="EXZ29646.1"/>
    <property type="molecule type" value="Genomic_DNA"/>
</dbReference>
<feature type="region of interest" description="Disordered" evidence="1">
    <location>
        <begin position="1"/>
        <end position="25"/>
    </location>
</feature>
<keyword evidence="2" id="KW-0472">Membrane</keyword>
<accession>A0A016AMU2</accession>
<gene>
    <name evidence="3" type="ORF">M136_1092</name>
</gene>
<comment type="caution">
    <text evidence="3">The sequence shown here is derived from an EMBL/GenBank/DDBJ whole genome shotgun (WGS) entry which is preliminary data.</text>
</comment>
<dbReference type="PATRIC" id="fig|1339327.3.peg.1749"/>
<feature type="transmembrane region" description="Helical" evidence="2">
    <location>
        <begin position="146"/>
        <end position="167"/>
    </location>
</feature>